<comment type="caution">
    <text evidence="6">The sequence shown here is derived from an EMBL/GenBank/DDBJ whole genome shotgun (WGS) entry which is preliminary data.</text>
</comment>
<dbReference type="PANTHER" id="PTHR31225:SF9">
    <property type="entry name" value="TERPENE SYNTHASE 10"/>
    <property type="match status" value="1"/>
</dbReference>
<organism evidence="6">
    <name type="scientific">Tanacetum cinerariifolium</name>
    <name type="common">Dalmatian daisy</name>
    <name type="synonym">Chrysanthemum cinerariifolium</name>
    <dbReference type="NCBI Taxonomy" id="118510"/>
    <lineage>
        <taxon>Eukaryota</taxon>
        <taxon>Viridiplantae</taxon>
        <taxon>Streptophyta</taxon>
        <taxon>Embryophyta</taxon>
        <taxon>Tracheophyta</taxon>
        <taxon>Spermatophyta</taxon>
        <taxon>Magnoliopsida</taxon>
        <taxon>eudicotyledons</taxon>
        <taxon>Gunneridae</taxon>
        <taxon>Pentapetalae</taxon>
        <taxon>asterids</taxon>
        <taxon>campanulids</taxon>
        <taxon>Asterales</taxon>
        <taxon>Asteraceae</taxon>
        <taxon>Asteroideae</taxon>
        <taxon>Anthemideae</taxon>
        <taxon>Anthemidinae</taxon>
        <taxon>Tanacetum</taxon>
    </lineage>
</organism>
<keyword evidence="2" id="KW-0479">Metal-binding</keyword>
<dbReference type="SUPFAM" id="SSF48239">
    <property type="entry name" value="Terpenoid cyclases/Protein prenyltransferases"/>
    <property type="match status" value="2"/>
</dbReference>
<dbReference type="InterPro" id="IPR036965">
    <property type="entry name" value="Terpene_synth_N_sf"/>
</dbReference>
<dbReference type="GO" id="GO:0010333">
    <property type="term" value="F:terpene synthase activity"/>
    <property type="evidence" value="ECO:0007669"/>
    <property type="project" value="InterPro"/>
</dbReference>
<evidence type="ECO:0000256" key="2">
    <source>
        <dbReference type="ARBA" id="ARBA00022723"/>
    </source>
</evidence>
<dbReference type="InterPro" id="IPR001906">
    <property type="entry name" value="Terpene_synth_N"/>
</dbReference>
<name>A0A6L2LZU0_TANCI</name>
<keyword evidence="3" id="KW-0460">Magnesium</keyword>
<dbReference type="PANTHER" id="PTHR31225">
    <property type="entry name" value="OS04G0344100 PROTEIN-RELATED"/>
    <property type="match status" value="1"/>
</dbReference>
<feature type="domain" description="Terpene synthase metal-binding" evidence="5">
    <location>
        <begin position="322"/>
        <end position="412"/>
    </location>
</feature>
<evidence type="ECO:0000259" key="5">
    <source>
        <dbReference type="Pfam" id="PF03936"/>
    </source>
</evidence>
<dbReference type="SUPFAM" id="SSF48576">
    <property type="entry name" value="Terpenoid synthases"/>
    <property type="match status" value="1"/>
</dbReference>
<protein>
    <submittedName>
        <fullName evidence="6">R-linalool synthase QH1, chloroplastic-like</fullName>
    </submittedName>
</protein>
<dbReference type="InterPro" id="IPR005630">
    <property type="entry name" value="Terpene_synthase_metal-bd"/>
</dbReference>
<comment type="cofactor">
    <cofactor evidence="1">
        <name>Mg(2+)</name>
        <dbReference type="ChEBI" id="CHEBI:18420"/>
    </cofactor>
</comment>
<evidence type="ECO:0000259" key="4">
    <source>
        <dbReference type="Pfam" id="PF01397"/>
    </source>
</evidence>
<sequence length="471" mass="54222">MASMCLSISSVLLSKKSLIKSSDLRIRKPLYSLQSTSVPFTTVELPVVRRSGNYDPTLWSYDHVQSQSSKYVGEHYVARADTLKDAVKKTIREDRNALSTLKLVDDLQRLGIASVLLSKKSLSKSSDLRIRKPLYSLQSTSVPFTTVEQPVVRRSGNYDPTLWSYDHVQSQSSKYVGEHYVARADTLKDAVKKMIREDRNALSTLKLVDDLQRLGIAYHFEEEIEIFRDFKEETQNLKPYILEDMVSILNLYEASYHSFEDESILDDVSEVEAKWFIHHYEKRSDRDLTLVELSKLDFDMLQAALSIHQGRFIQDIPIRSNLASVSICGWVILLHVRCLTSFSSIEEVLQCMERTKNLIRYSSDIFRLADEWEEMAQGDISKSIRCYMHESGATEEEARMHITCLIMETWKKLNKELACMDSHIPREFIDCVTNIPRMAQFMYNEGDGHGHPAITKSHVPSLLFNPIQEIE</sequence>
<evidence type="ECO:0000313" key="6">
    <source>
        <dbReference type="EMBL" id="GEU66840.1"/>
    </source>
</evidence>
<dbReference type="Pfam" id="PF03936">
    <property type="entry name" value="Terpene_synth_C"/>
    <property type="match status" value="1"/>
</dbReference>
<dbReference type="InterPro" id="IPR008949">
    <property type="entry name" value="Isoprenoid_synthase_dom_sf"/>
</dbReference>
<dbReference type="Gene3D" id="1.10.600.10">
    <property type="entry name" value="Farnesyl Diphosphate Synthase"/>
    <property type="match status" value="2"/>
</dbReference>
<dbReference type="Gene3D" id="1.50.10.130">
    <property type="entry name" value="Terpene synthase, N-terminal domain"/>
    <property type="match status" value="4"/>
</dbReference>
<feature type="domain" description="Terpene synthase N-terminal" evidence="4">
    <location>
        <begin position="163"/>
        <end position="225"/>
    </location>
</feature>
<dbReference type="GO" id="GO:0000287">
    <property type="term" value="F:magnesium ion binding"/>
    <property type="evidence" value="ECO:0007669"/>
    <property type="project" value="InterPro"/>
</dbReference>
<proteinExistence type="predicted"/>
<dbReference type="Pfam" id="PF01397">
    <property type="entry name" value="Terpene_synth"/>
    <property type="match status" value="1"/>
</dbReference>
<dbReference type="EMBL" id="BKCJ010005454">
    <property type="protein sequence ID" value="GEU66840.1"/>
    <property type="molecule type" value="Genomic_DNA"/>
</dbReference>
<dbReference type="AlphaFoldDB" id="A0A6L2LZU0"/>
<gene>
    <name evidence="6" type="ORF">Tci_038818</name>
</gene>
<reference evidence="6" key="1">
    <citation type="journal article" date="2019" name="Sci. Rep.">
        <title>Draft genome of Tanacetum cinerariifolium, the natural source of mosquito coil.</title>
        <authorList>
            <person name="Yamashiro T."/>
            <person name="Shiraishi A."/>
            <person name="Satake H."/>
            <person name="Nakayama K."/>
        </authorList>
    </citation>
    <scope>NUCLEOTIDE SEQUENCE</scope>
</reference>
<accession>A0A6L2LZU0</accession>
<evidence type="ECO:0000256" key="1">
    <source>
        <dbReference type="ARBA" id="ARBA00001946"/>
    </source>
</evidence>
<evidence type="ECO:0000256" key="3">
    <source>
        <dbReference type="ARBA" id="ARBA00022842"/>
    </source>
</evidence>
<dbReference type="InterPro" id="IPR008930">
    <property type="entry name" value="Terpenoid_cyclase/PrenylTrfase"/>
</dbReference>
<dbReference type="GO" id="GO:0016114">
    <property type="term" value="P:terpenoid biosynthetic process"/>
    <property type="evidence" value="ECO:0007669"/>
    <property type="project" value="InterPro"/>
</dbReference>
<dbReference type="InterPro" id="IPR050148">
    <property type="entry name" value="Terpene_synthase-like"/>
</dbReference>